<proteinExistence type="predicted"/>
<feature type="domain" description="DUF7768" evidence="1">
    <location>
        <begin position="2"/>
        <end position="99"/>
    </location>
</feature>
<dbReference type="AlphaFoldDB" id="A0A517DVM2"/>
<protein>
    <recommendedName>
        <fullName evidence="1">DUF7768 domain-containing protein</fullName>
    </recommendedName>
</protein>
<sequence>MKFVYVCSPLRGDIETNIRRAHGYCRFIIQRGELPLAPHAIFTAFLDDTIPQERRLGMALGIELLKRSDELWVFGKRITEGMRSEIEVAEERNIPIVYFDERCEKSTFHAEP</sequence>
<evidence type="ECO:0000313" key="3">
    <source>
        <dbReference type="Proteomes" id="UP000320776"/>
    </source>
</evidence>
<keyword evidence="3" id="KW-1185">Reference proteome</keyword>
<evidence type="ECO:0000259" key="1">
    <source>
        <dbReference type="Pfam" id="PF24963"/>
    </source>
</evidence>
<reference evidence="2 3" key="1">
    <citation type="submission" date="2019-02" db="EMBL/GenBank/DDBJ databases">
        <title>Closed genome of Sporomusa termitida DSM 4440.</title>
        <authorList>
            <person name="Poehlein A."/>
            <person name="Daniel R."/>
        </authorList>
    </citation>
    <scope>NUCLEOTIDE SEQUENCE [LARGE SCALE GENOMIC DNA]</scope>
    <source>
        <strain evidence="2 3">DSM 4440</strain>
    </source>
</reference>
<organism evidence="2 3">
    <name type="scientific">Sporomusa termitida</name>
    <dbReference type="NCBI Taxonomy" id="2377"/>
    <lineage>
        <taxon>Bacteria</taxon>
        <taxon>Bacillati</taxon>
        <taxon>Bacillota</taxon>
        <taxon>Negativicutes</taxon>
        <taxon>Selenomonadales</taxon>
        <taxon>Sporomusaceae</taxon>
        <taxon>Sporomusa</taxon>
    </lineage>
</organism>
<evidence type="ECO:0000313" key="2">
    <source>
        <dbReference type="EMBL" id="QDR81377.1"/>
    </source>
</evidence>
<dbReference type="InterPro" id="IPR056670">
    <property type="entry name" value="DUF7768"/>
</dbReference>
<dbReference type="Pfam" id="PF24963">
    <property type="entry name" value="DUF7768"/>
    <property type="match status" value="1"/>
</dbReference>
<accession>A0A517DVM2</accession>
<dbReference type="EMBL" id="CP036259">
    <property type="protein sequence ID" value="QDR81377.1"/>
    <property type="molecule type" value="Genomic_DNA"/>
</dbReference>
<dbReference type="Gene3D" id="3.40.50.10400">
    <property type="entry name" value="Hypothetical protein PA1492"/>
    <property type="match status" value="1"/>
</dbReference>
<name>A0A517DVM2_9FIRM</name>
<gene>
    <name evidence="2" type="ORF">SPTER_27560</name>
</gene>
<dbReference type="Proteomes" id="UP000320776">
    <property type="component" value="Chromosome"/>
</dbReference>
<dbReference type="OrthoDB" id="9807423at2"/>
<dbReference type="KEGG" id="sted:SPTER_27560"/>